<reference evidence="1 2" key="1">
    <citation type="submission" date="2018-04" db="EMBL/GenBank/DDBJ databases">
        <title>Draft Genome Sequence of Phosphate-Solubilizing Chryseobacterium sp. ISE14 that is a Biocontrol and Plant Growth-Promoting Rhizobacterium Isolated from Cucumber.</title>
        <authorList>
            <person name="Jeong J.-J."/>
            <person name="Sang M.K."/>
            <person name="Choi I.-G."/>
            <person name="Kim K.D."/>
        </authorList>
    </citation>
    <scope>NUCLEOTIDE SEQUENCE [LARGE SCALE GENOMIC DNA]</scope>
    <source>
        <strain evidence="1 2">ISE14</strain>
    </source>
</reference>
<protein>
    <submittedName>
        <fullName evidence="1">Uncharacterized protein</fullName>
    </submittedName>
</protein>
<keyword evidence="2" id="KW-1185">Reference proteome</keyword>
<evidence type="ECO:0000313" key="2">
    <source>
        <dbReference type="Proteomes" id="UP000236594"/>
    </source>
</evidence>
<gene>
    <name evidence="1" type="ORF">C1631_005425</name>
</gene>
<dbReference type="AlphaFoldDB" id="A0A316XDX0"/>
<name>A0A316XDX0_9FLAO</name>
<accession>A0A316XDX0</accession>
<evidence type="ECO:0000313" key="1">
    <source>
        <dbReference type="EMBL" id="PWN72052.1"/>
    </source>
</evidence>
<proteinExistence type="predicted"/>
<dbReference type="Proteomes" id="UP000236594">
    <property type="component" value="Unassembled WGS sequence"/>
</dbReference>
<organism evidence="1 2">
    <name type="scientific">Chryseobacterium phosphatilyticum</name>
    <dbReference type="NCBI Taxonomy" id="475075"/>
    <lineage>
        <taxon>Bacteria</taxon>
        <taxon>Pseudomonadati</taxon>
        <taxon>Bacteroidota</taxon>
        <taxon>Flavobacteriia</taxon>
        <taxon>Flavobacteriales</taxon>
        <taxon>Weeksellaceae</taxon>
        <taxon>Chryseobacterium group</taxon>
        <taxon>Chryseobacterium</taxon>
    </lineage>
</organism>
<dbReference type="EMBL" id="PPED02000001">
    <property type="protein sequence ID" value="PWN72052.1"/>
    <property type="molecule type" value="Genomic_DNA"/>
</dbReference>
<comment type="caution">
    <text evidence="1">The sequence shown here is derived from an EMBL/GenBank/DDBJ whole genome shotgun (WGS) entry which is preliminary data.</text>
</comment>
<sequence length="188" mass="21523">MFSQDYKQKIAKASCECTADMKSKNISAGEVNTQFGLCVIKSSMPYSKELKKEYGFDIKDMGDDNNDPKMDVFFQDLSMLMMTECSDTFFNFLKSGESKKDTEKESVLSGSIVKIEKSNFVVFHLIDENKNLKKLNWVTPIESNLDLPTEYNTLLNKKVTVNYYVADIFDVNLNDYRNLNVISSLKTD</sequence>